<reference evidence="8" key="1">
    <citation type="journal article" date="2019" name="Int. J. Syst. Evol. Microbiol.">
        <title>The Global Catalogue of Microorganisms (GCM) 10K type strain sequencing project: providing services to taxonomists for standard genome sequencing and annotation.</title>
        <authorList>
            <consortium name="The Broad Institute Genomics Platform"/>
            <consortium name="The Broad Institute Genome Sequencing Center for Infectious Disease"/>
            <person name="Wu L."/>
            <person name="Ma J."/>
        </authorList>
    </citation>
    <scope>NUCLEOTIDE SEQUENCE [LARGE SCALE GENOMIC DNA]</scope>
    <source>
        <strain evidence="8">JCM 17975</strain>
    </source>
</reference>
<dbReference type="SUPFAM" id="SSF52317">
    <property type="entry name" value="Class I glutamine amidotransferase-like"/>
    <property type="match status" value="1"/>
</dbReference>
<dbReference type="InterPro" id="IPR029063">
    <property type="entry name" value="SAM-dependent_MTases_sf"/>
</dbReference>
<keyword evidence="4" id="KW-0720">Serine protease</keyword>
<evidence type="ECO:0000313" key="8">
    <source>
        <dbReference type="Proteomes" id="UP001500843"/>
    </source>
</evidence>
<keyword evidence="8" id="KW-1185">Reference proteome</keyword>
<evidence type="ECO:0000256" key="3">
    <source>
        <dbReference type="ARBA" id="ARBA00022801"/>
    </source>
</evidence>
<dbReference type="InterPro" id="IPR005320">
    <property type="entry name" value="Peptidase_S51"/>
</dbReference>
<dbReference type="CDD" id="cd02440">
    <property type="entry name" value="AdoMet_MTases"/>
    <property type="match status" value="1"/>
</dbReference>
<dbReference type="Proteomes" id="UP001500843">
    <property type="component" value="Unassembled WGS sequence"/>
</dbReference>
<dbReference type="Gene3D" id="3.40.50.150">
    <property type="entry name" value="Vaccinia Virus protein VP39"/>
    <property type="match status" value="1"/>
</dbReference>
<dbReference type="InterPro" id="IPR029062">
    <property type="entry name" value="Class_I_gatase-like"/>
</dbReference>
<gene>
    <name evidence="7" type="ORF">GCM10023198_02240</name>
</gene>
<dbReference type="Gene3D" id="3.40.50.880">
    <property type="match status" value="1"/>
</dbReference>
<keyword evidence="3" id="KW-0378">Hydrolase</keyword>
<dbReference type="PANTHER" id="PTHR20842">
    <property type="entry name" value="PROTEASE S51 ALPHA-ASPARTYL DIPEPTIDASE"/>
    <property type="match status" value="1"/>
</dbReference>
<comment type="similarity">
    <text evidence="1">Belongs to the peptidase S51 family.</text>
</comment>
<sequence>MRLLLLSNSTNHAGGYLEHALDTVVGFLDGATVTFVPYALADHDGYTAKVTEVLASRGIRVSGLHAAGDPWAAVEQAEAVFVGGGNTFRLLDTLQRLDLLAPLAARVRDGLPYLGASAGTAIASPTIRTTNDMPITQPTSFEALGLVPVQLNAHYVDADPASTHGGETREERLKEFLEVNDVPVLGLREGTWLTVADGTARIGGTAVGDAAPGPAVVLTRWDAPLEVSGDVSELLSATARFDAPTAPSPRAGSHAAVRRPGDQVRVDPALSGAEFWEPLYRSAPSPTDVAPNVRLTEVVSGLAPAPGRACDLGCGHGGDALWLAALGWRVTAVDVSATAVDRVKAAAVDQGLADRVRTEQHDLSRSVPTGPFDLVYACYLHSPVTFDRTDLLRRAAQQVAPGGYLVLIDHASLAPWSWRSSDDEPVFPSPEETVDALALDDGWRLERCERSEREARGPDGTTAVVADDLIALRRTPHPIPAGPRPATVNPSGGTHGSR</sequence>
<dbReference type="NCBIfam" id="NF003642">
    <property type="entry name" value="PRK05282.1"/>
    <property type="match status" value="1"/>
</dbReference>
<dbReference type="PANTHER" id="PTHR20842:SF0">
    <property type="entry name" value="ALPHA-ASPARTYL DIPEPTIDASE"/>
    <property type="match status" value="1"/>
</dbReference>
<evidence type="ECO:0000256" key="1">
    <source>
        <dbReference type="ARBA" id="ARBA00006534"/>
    </source>
</evidence>
<comment type="caution">
    <text evidence="7">The sequence shown here is derived from an EMBL/GenBank/DDBJ whole genome shotgun (WGS) entry which is preliminary data.</text>
</comment>
<dbReference type="SUPFAM" id="SSF53335">
    <property type="entry name" value="S-adenosyl-L-methionine-dependent methyltransferases"/>
    <property type="match status" value="1"/>
</dbReference>
<evidence type="ECO:0000256" key="4">
    <source>
        <dbReference type="ARBA" id="ARBA00022825"/>
    </source>
</evidence>
<dbReference type="InterPro" id="IPR041698">
    <property type="entry name" value="Methyltransf_25"/>
</dbReference>
<keyword evidence="2" id="KW-0645">Protease</keyword>
<feature type="region of interest" description="Disordered" evidence="5">
    <location>
        <begin position="242"/>
        <end position="263"/>
    </location>
</feature>
<evidence type="ECO:0000256" key="2">
    <source>
        <dbReference type="ARBA" id="ARBA00022670"/>
    </source>
</evidence>
<evidence type="ECO:0000259" key="6">
    <source>
        <dbReference type="Pfam" id="PF13649"/>
    </source>
</evidence>
<dbReference type="Pfam" id="PF13649">
    <property type="entry name" value="Methyltransf_25"/>
    <property type="match status" value="1"/>
</dbReference>
<feature type="domain" description="Methyltransferase" evidence="6">
    <location>
        <begin position="310"/>
        <end position="403"/>
    </location>
</feature>
<protein>
    <recommendedName>
        <fullName evidence="6">Methyltransferase domain-containing protein</fullName>
    </recommendedName>
</protein>
<evidence type="ECO:0000256" key="5">
    <source>
        <dbReference type="SAM" id="MobiDB-lite"/>
    </source>
</evidence>
<organism evidence="7 8">
    <name type="scientific">Promicromonospora umidemergens</name>
    <dbReference type="NCBI Taxonomy" id="629679"/>
    <lineage>
        <taxon>Bacteria</taxon>
        <taxon>Bacillati</taxon>
        <taxon>Actinomycetota</taxon>
        <taxon>Actinomycetes</taxon>
        <taxon>Micrococcales</taxon>
        <taxon>Promicromonosporaceae</taxon>
        <taxon>Promicromonospora</taxon>
    </lineage>
</organism>
<dbReference type="CDD" id="cd03146">
    <property type="entry name" value="GAT1_Peptidase_E"/>
    <property type="match status" value="1"/>
</dbReference>
<feature type="region of interest" description="Disordered" evidence="5">
    <location>
        <begin position="473"/>
        <end position="498"/>
    </location>
</feature>
<dbReference type="EMBL" id="BAABHM010000002">
    <property type="protein sequence ID" value="GAA4687422.1"/>
    <property type="molecule type" value="Genomic_DNA"/>
</dbReference>
<dbReference type="RefSeq" id="WP_253875553.1">
    <property type="nucleotide sequence ID" value="NZ_BAABHM010000002.1"/>
</dbReference>
<proteinExistence type="inferred from homology"/>
<dbReference type="Pfam" id="PF03575">
    <property type="entry name" value="Peptidase_S51"/>
    <property type="match status" value="1"/>
</dbReference>
<name>A0ABP8WGX0_9MICO</name>
<evidence type="ECO:0000313" key="7">
    <source>
        <dbReference type="EMBL" id="GAA4687422.1"/>
    </source>
</evidence>
<accession>A0ABP8WGX0</accession>